<evidence type="ECO:0000313" key="1">
    <source>
        <dbReference type="EMBL" id="KAH7231213.1"/>
    </source>
</evidence>
<name>A0A9P9G2H7_FUSRE</name>
<dbReference type="EMBL" id="JAGMUX010000021">
    <property type="protein sequence ID" value="KAH7231213.1"/>
    <property type="molecule type" value="Genomic_DNA"/>
</dbReference>
<dbReference type="Proteomes" id="UP000720189">
    <property type="component" value="Unassembled WGS sequence"/>
</dbReference>
<gene>
    <name evidence="1" type="ORF">BKA55DRAFT_742995</name>
</gene>
<reference evidence="1" key="1">
    <citation type="journal article" date="2021" name="Nat. Commun.">
        <title>Genetic determinants of endophytism in the Arabidopsis root mycobiome.</title>
        <authorList>
            <person name="Mesny F."/>
            <person name="Miyauchi S."/>
            <person name="Thiergart T."/>
            <person name="Pickel B."/>
            <person name="Atanasova L."/>
            <person name="Karlsson M."/>
            <person name="Huettel B."/>
            <person name="Barry K.W."/>
            <person name="Haridas S."/>
            <person name="Chen C."/>
            <person name="Bauer D."/>
            <person name="Andreopoulos W."/>
            <person name="Pangilinan J."/>
            <person name="LaButti K."/>
            <person name="Riley R."/>
            <person name="Lipzen A."/>
            <person name="Clum A."/>
            <person name="Drula E."/>
            <person name="Henrissat B."/>
            <person name="Kohler A."/>
            <person name="Grigoriev I.V."/>
            <person name="Martin F.M."/>
            <person name="Hacquard S."/>
        </authorList>
    </citation>
    <scope>NUCLEOTIDE SEQUENCE</scope>
    <source>
        <strain evidence="1">MPI-CAGE-AT-0023</strain>
    </source>
</reference>
<dbReference type="GeneID" id="70231485"/>
<organism evidence="1 2">
    <name type="scientific">Fusarium redolens</name>
    <dbReference type="NCBI Taxonomy" id="48865"/>
    <lineage>
        <taxon>Eukaryota</taxon>
        <taxon>Fungi</taxon>
        <taxon>Dikarya</taxon>
        <taxon>Ascomycota</taxon>
        <taxon>Pezizomycotina</taxon>
        <taxon>Sordariomycetes</taxon>
        <taxon>Hypocreomycetidae</taxon>
        <taxon>Hypocreales</taxon>
        <taxon>Nectriaceae</taxon>
        <taxon>Fusarium</taxon>
        <taxon>Fusarium redolens species complex</taxon>
    </lineage>
</organism>
<keyword evidence="2" id="KW-1185">Reference proteome</keyword>
<protein>
    <submittedName>
        <fullName evidence="1">Uncharacterized protein</fullName>
    </submittedName>
</protein>
<evidence type="ECO:0000313" key="2">
    <source>
        <dbReference type="Proteomes" id="UP000720189"/>
    </source>
</evidence>
<dbReference type="RefSeq" id="XP_046043322.1">
    <property type="nucleotide sequence ID" value="XM_046201531.1"/>
</dbReference>
<proteinExistence type="predicted"/>
<dbReference type="AlphaFoldDB" id="A0A9P9G2H7"/>
<comment type="caution">
    <text evidence="1">The sequence shown here is derived from an EMBL/GenBank/DDBJ whole genome shotgun (WGS) entry which is preliminary data.</text>
</comment>
<sequence length="115" mass="12933">MSYAQSLCVCVPLIRTHPHCPHARWKRNTSVTRGDWYGWEMVGPAAVLLLAFGGWKLGVSVERNWNKHGFTGAVCSRRVELRQGSPETNTNLSENHKWLLPYPSVSNDLSAIVET</sequence>
<accession>A0A9P9G2H7</accession>